<evidence type="ECO:0000256" key="7">
    <source>
        <dbReference type="ARBA" id="ARBA00023146"/>
    </source>
</evidence>
<evidence type="ECO:0000259" key="10">
    <source>
        <dbReference type="Pfam" id="PF00152"/>
    </source>
</evidence>
<feature type="domain" description="Aminoacyl-tRNA synthetase class II (D/K/N)" evidence="10">
    <location>
        <begin position="232"/>
        <end position="292"/>
    </location>
</feature>
<dbReference type="GO" id="GO:0006421">
    <property type="term" value="P:asparaginyl-tRNA aminoacylation"/>
    <property type="evidence" value="ECO:0000318"/>
    <property type="project" value="GO_Central"/>
</dbReference>
<dbReference type="STRING" id="3983.A0A2C9UV17"/>
<organism evidence="11">
    <name type="scientific">Manihot esculenta</name>
    <name type="common">Cassava</name>
    <name type="synonym">Jatropha manihot</name>
    <dbReference type="NCBI Taxonomy" id="3983"/>
    <lineage>
        <taxon>Eukaryota</taxon>
        <taxon>Viridiplantae</taxon>
        <taxon>Streptophyta</taxon>
        <taxon>Embryophyta</taxon>
        <taxon>Tracheophyta</taxon>
        <taxon>Spermatophyta</taxon>
        <taxon>Magnoliopsida</taxon>
        <taxon>eudicotyledons</taxon>
        <taxon>Gunneridae</taxon>
        <taxon>Pentapetalae</taxon>
        <taxon>rosids</taxon>
        <taxon>fabids</taxon>
        <taxon>Malpighiales</taxon>
        <taxon>Euphorbiaceae</taxon>
        <taxon>Crotonoideae</taxon>
        <taxon>Manihoteae</taxon>
        <taxon>Manihot</taxon>
    </lineage>
</organism>
<keyword evidence="6" id="KW-0648">Protein biosynthesis</keyword>
<dbReference type="Pfam" id="PF00152">
    <property type="entry name" value="tRNA-synt_2"/>
    <property type="match status" value="2"/>
</dbReference>
<evidence type="ECO:0000256" key="6">
    <source>
        <dbReference type="ARBA" id="ARBA00022917"/>
    </source>
</evidence>
<feature type="region of interest" description="Disordered" evidence="9">
    <location>
        <begin position="124"/>
        <end position="143"/>
    </location>
</feature>
<comment type="similarity">
    <text evidence="1">Belongs to the class-II aminoacyl-tRNA synthetase family.</text>
</comment>
<dbReference type="PANTHER" id="PTHR22594:SF36">
    <property type="entry name" value="ASPARAGINE--TRNA LIGASE, CYTOPLASMIC 2"/>
    <property type="match status" value="1"/>
</dbReference>
<dbReference type="PANTHER" id="PTHR22594">
    <property type="entry name" value="ASPARTYL/LYSYL-TRNA SYNTHETASE"/>
    <property type="match status" value="1"/>
</dbReference>
<dbReference type="GO" id="GO:0005524">
    <property type="term" value="F:ATP binding"/>
    <property type="evidence" value="ECO:0007669"/>
    <property type="project" value="UniProtKB-KW"/>
</dbReference>
<evidence type="ECO:0000313" key="11">
    <source>
        <dbReference type="EMBL" id="OAY34858.1"/>
    </source>
</evidence>
<dbReference type="EMBL" id="CM004398">
    <property type="protein sequence ID" value="OAY34858.1"/>
    <property type="molecule type" value="Genomic_DNA"/>
</dbReference>
<dbReference type="InterPro" id="IPR004522">
    <property type="entry name" value="Asn-tRNA-ligase"/>
</dbReference>
<evidence type="ECO:0000256" key="4">
    <source>
        <dbReference type="ARBA" id="ARBA00022741"/>
    </source>
</evidence>
<keyword evidence="4" id="KW-0547">Nucleotide-binding</keyword>
<evidence type="ECO:0000256" key="2">
    <source>
        <dbReference type="ARBA" id="ARBA00012816"/>
    </source>
</evidence>
<dbReference type="NCBIfam" id="NF003037">
    <property type="entry name" value="PRK03932.1"/>
    <property type="match status" value="1"/>
</dbReference>
<evidence type="ECO:0000256" key="3">
    <source>
        <dbReference type="ARBA" id="ARBA00022598"/>
    </source>
</evidence>
<accession>A0A2C9UV17</accession>
<proteinExistence type="inferred from homology"/>
<dbReference type="InterPro" id="IPR004364">
    <property type="entry name" value="Aa-tRNA-synt_II"/>
</dbReference>
<dbReference type="InterPro" id="IPR045864">
    <property type="entry name" value="aa-tRNA-synth_II/BPL/LPL"/>
</dbReference>
<dbReference type="SUPFAM" id="SSF55681">
    <property type="entry name" value="Class II aaRS and biotin synthetases"/>
    <property type="match status" value="1"/>
</dbReference>
<dbReference type="AlphaFoldDB" id="A0A2C9UV17"/>
<protein>
    <recommendedName>
        <fullName evidence="2">asparagine--tRNA ligase</fullName>
        <ecNumber evidence="2">6.1.1.22</ecNumber>
    </recommendedName>
</protein>
<gene>
    <name evidence="11" type="ORF">MANES_12G052400</name>
</gene>
<dbReference type="Gene3D" id="3.30.930.10">
    <property type="entry name" value="Bira Bifunctional Protein, Domain 2"/>
    <property type="match status" value="1"/>
</dbReference>
<dbReference type="GO" id="GO:0005739">
    <property type="term" value="C:mitochondrion"/>
    <property type="evidence" value="ECO:0000318"/>
    <property type="project" value="GO_Central"/>
</dbReference>
<sequence length="648" mass="72989">MESQDPILASQKSKIPSEEPETNPQETVPITPLIPPFKYSNRVVLKSIVERSDAGAGLVGETMVIGGWVKSSKEVKKDPPGQLLSEDNDGAVVSQGHKDGSCIDIFQTRVPLFRSIANAFGGSRNHPARSKLQPATSKPPAISRPPPPLSIVYLLINDGSCVASLQFTIEFSDAFPIRPLPIGTCILAEGVLNQLPDQQGKNSIEFKVKKFLHIGTVEDDKYILSRKRLPLETLRDYSHFRPRTTTVASVMRIRSALAFATHTFFQNNGFLSVEAPIITTTDEGFGAKFRVTTLADKEVKKEEPKITDDTEGVSLEDVKAAIKEKNNLIQQLQRSDSNSEALLAAEQDLLKTNQLASHLEEKQKLRLETLMKAAKADKPEDFFSQHTYLTVSGLLHLESYACSLGNVYSFGPRFRADRSGTEKQVAEMWMVETEMAFSELEDAMNCAEDYFKFLCKWVLENCSADMKFVSRRIDKTRTNLLEAMISSFYERITYMEAVNVLKKIADRKFETQPEWGTELTSQHLSYLVDEIYKKPIMVYNFPKDLRPFYVRLNDDGKTVATFDLVIPRGGKFITGSQKEERFDLLNERISELGLPKEQYEWYLDLRRYGTVKHSGFTVGFDIMVLFATGIPDVRDAIPFPRSSGKLNN</sequence>
<feature type="coiled-coil region" evidence="8">
    <location>
        <begin position="315"/>
        <end position="362"/>
    </location>
</feature>
<feature type="region of interest" description="Disordered" evidence="9">
    <location>
        <begin position="1"/>
        <end position="30"/>
    </location>
</feature>
<name>A0A2C9UV17_MANES</name>
<dbReference type="EC" id="6.1.1.22" evidence="2"/>
<keyword evidence="8" id="KW-0175">Coiled coil</keyword>
<evidence type="ECO:0000256" key="1">
    <source>
        <dbReference type="ARBA" id="ARBA00008226"/>
    </source>
</evidence>
<keyword evidence="7" id="KW-0030">Aminoacyl-tRNA synthetase</keyword>
<evidence type="ECO:0000256" key="8">
    <source>
        <dbReference type="SAM" id="Coils"/>
    </source>
</evidence>
<keyword evidence="3" id="KW-0436">Ligase</keyword>
<evidence type="ECO:0000256" key="5">
    <source>
        <dbReference type="ARBA" id="ARBA00022840"/>
    </source>
</evidence>
<keyword evidence="5" id="KW-0067">ATP-binding</keyword>
<dbReference type="NCBIfam" id="TIGR00457">
    <property type="entry name" value="asnS"/>
    <property type="match status" value="1"/>
</dbReference>
<dbReference type="GO" id="GO:0004816">
    <property type="term" value="F:asparagine-tRNA ligase activity"/>
    <property type="evidence" value="ECO:0000318"/>
    <property type="project" value="GO_Central"/>
</dbReference>
<reference evidence="11" key="1">
    <citation type="submission" date="2016-02" db="EMBL/GenBank/DDBJ databases">
        <title>WGS assembly of Manihot esculenta.</title>
        <authorList>
            <person name="Bredeson J.V."/>
            <person name="Prochnik S.E."/>
            <person name="Lyons J.B."/>
            <person name="Schmutz J."/>
            <person name="Grimwood J."/>
            <person name="Vrebalov J."/>
            <person name="Bart R.S."/>
            <person name="Amuge T."/>
            <person name="Ferguson M.E."/>
            <person name="Green R."/>
            <person name="Putnam N."/>
            <person name="Stites J."/>
            <person name="Rounsley S."/>
            <person name="Rokhsar D.S."/>
        </authorList>
    </citation>
    <scope>NUCLEOTIDE SEQUENCE [LARGE SCALE GENOMIC DNA]</scope>
    <source>
        <tissue evidence="11">Leaf</tissue>
    </source>
</reference>
<feature type="domain" description="Aminoacyl-tRNA synthetase class II (D/K/N)" evidence="10">
    <location>
        <begin position="379"/>
        <end position="642"/>
    </location>
</feature>
<evidence type="ECO:0000256" key="9">
    <source>
        <dbReference type="SAM" id="MobiDB-lite"/>
    </source>
</evidence>